<dbReference type="Proteomes" id="UP000295388">
    <property type="component" value="Unassembled WGS sequence"/>
</dbReference>
<reference evidence="2 3" key="1">
    <citation type="submission" date="2019-03" db="EMBL/GenBank/DDBJ databases">
        <title>Genomic Encyclopedia of Type Strains, Phase III (KMG-III): the genomes of soil and plant-associated and newly described type strains.</title>
        <authorList>
            <person name="Whitman W."/>
        </authorList>
    </citation>
    <scope>NUCLEOTIDE SEQUENCE [LARGE SCALE GENOMIC DNA]</scope>
    <source>
        <strain evidence="2 3">VKM Ac-2527</strain>
    </source>
</reference>
<evidence type="ECO:0008006" key="4">
    <source>
        <dbReference type="Google" id="ProtNLM"/>
    </source>
</evidence>
<organism evidence="2 3">
    <name type="scientific">Kribbella caucasensis</name>
    <dbReference type="NCBI Taxonomy" id="2512215"/>
    <lineage>
        <taxon>Bacteria</taxon>
        <taxon>Bacillati</taxon>
        <taxon>Actinomycetota</taxon>
        <taxon>Actinomycetes</taxon>
        <taxon>Propionibacteriales</taxon>
        <taxon>Kribbellaceae</taxon>
        <taxon>Kribbella</taxon>
    </lineage>
</organism>
<feature type="compositionally biased region" description="Basic residues" evidence="1">
    <location>
        <begin position="1"/>
        <end position="11"/>
    </location>
</feature>
<dbReference type="Gene3D" id="2.120.10.30">
    <property type="entry name" value="TolB, C-terminal domain"/>
    <property type="match status" value="1"/>
</dbReference>
<evidence type="ECO:0000313" key="3">
    <source>
        <dbReference type="Proteomes" id="UP000295388"/>
    </source>
</evidence>
<evidence type="ECO:0000313" key="2">
    <source>
        <dbReference type="EMBL" id="TDO47290.1"/>
    </source>
</evidence>
<dbReference type="AlphaFoldDB" id="A0A4V3C9U9"/>
<comment type="caution">
    <text evidence="2">The sequence shown here is derived from an EMBL/GenBank/DDBJ whole genome shotgun (WGS) entry which is preliminary data.</text>
</comment>
<dbReference type="InterPro" id="IPR011042">
    <property type="entry name" value="6-blade_b-propeller_TolB-like"/>
</dbReference>
<feature type="region of interest" description="Disordered" evidence="1">
    <location>
        <begin position="1"/>
        <end position="22"/>
    </location>
</feature>
<gene>
    <name evidence="2" type="ORF">EV643_109183</name>
</gene>
<accession>A0A4V3C9U9</accession>
<name>A0A4V3C9U9_9ACTN</name>
<dbReference type="EMBL" id="SNWQ01000009">
    <property type="protein sequence ID" value="TDO47290.1"/>
    <property type="molecule type" value="Genomic_DNA"/>
</dbReference>
<dbReference type="SUPFAM" id="SSF69304">
    <property type="entry name" value="Tricorn protease N-terminal domain"/>
    <property type="match status" value="1"/>
</dbReference>
<evidence type="ECO:0000256" key="1">
    <source>
        <dbReference type="SAM" id="MobiDB-lite"/>
    </source>
</evidence>
<sequence>MQSKQTARRLTARGTKTAARGNIMNPDHRARRMIRLLVLALALPALIVGTAATAQATAQHDSVAGQPATFVASRDGVVVLVSSTTGRVLRALTTPQPGGRDSDPYLADSGRTVVFVRGTGTCSSSILAVPRWGGRTRVLVPGTTGMFSQPRLSRDGRLLAYQRHDCAARPAGLMVRTLRTGATHTIAVPGNGEALSYTFTANGRRLITALYVGTYQVWSIPVRARSVAAGRLLHPAQAGCFARHLTAIGPSRYVAVDQYCPTTGEEKVLKVDNRTGRRVGVLALVPTSVVGLAGIDFDATGRHLLLQDQGSTVYTVTHGAKMAPIATGFQSATW</sequence>
<protein>
    <recommendedName>
        <fullName evidence="4">WD40 repeat protein</fullName>
    </recommendedName>
</protein>
<proteinExistence type="predicted"/>
<keyword evidence="3" id="KW-1185">Reference proteome</keyword>